<name>A0ABT6U7D0_9GAMM</name>
<comment type="similarity">
    <text evidence="4">Belongs to the biopterin-dependent aromatic amino acid hydroxylase family.</text>
</comment>
<keyword evidence="10" id="KW-0503">Monooxygenase</keyword>
<comment type="catalytic activity">
    <reaction evidence="1">
        <text>(6R)-L-erythro-5,6,7,8-tetrahydrobiopterin + L-phenylalanine + O2 = (4aS,6R)-4a-hydroxy-L-erythro-5,6,7,8-tetrahydrobiopterin + L-tyrosine</text>
        <dbReference type="Rhea" id="RHEA:20273"/>
        <dbReference type="ChEBI" id="CHEBI:15379"/>
        <dbReference type="ChEBI" id="CHEBI:15642"/>
        <dbReference type="ChEBI" id="CHEBI:58095"/>
        <dbReference type="ChEBI" id="CHEBI:58315"/>
        <dbReference type="ChEBI" id="CHEBI:59560"/>
        <dbReference type="EC" id="1.14.16.1"/>
    </reaction>
</comment>
<dbReference type="EMBL" id="JAOTLW010000002">
    <property type="protein sequence ID" value="MDI5830368.1"/>
    <property type="molecule type" value="Genomic_DNA"/>
</dbReference>
<evidence type="ECO:0000256" key="12">
    <source>
        <dbReference type="ARBA" id="ARBA00029922"/>
    </source>
</evidence>
<dbReference type="InterPro" id="IPR036329">
    <property type="entry name" value="Aro-AA_hydroxylase_C_sf"/>
</dbReference>
<dbReference type="PANTHER" id="PTHR11473:SF24">
    <property type="entry name" value="PHENYLALANINE-4-HYDROXYLASE"/>
    <property type="match status" value="1"/>
</dbReference>
<sequence length="317" mass="36187">MPFKRLVIFALRLRHIDAQTINCEGVNKNRGLDHYGGISVSHEVNFMTKEIAHTAPYVARSADDSGYIHYPQEEHEIWSQLYARQAVNLPGRACKEYLQGLDALAMPKDRIPQLAEIDKVLQATTGWKTAAVPALISFGRFFELLANKEFPVATFIRRKEEFDYLQEPDIFHEIFGHCPLLTNPSFAHFSHMYGQLGLNASKEDRVFLARLYWFTVEFGLLKPQQGELCIYGGGILSSPGETLYAMESQVPERKPFDLLDVLRTPYRIDIMQPIYYVIEHIDVLDEIAKMDIMAYVAKARQLGLFAPKYPPKAKKAS</sequence>
<keyword evidence="15" id="KW-1185">Reference proteome</keyword>
<evidence type="ECO:0000256" key="7">
    <source>
        <dbReference type="ARBA" id="ARBA00022723"/>
    </source>
</evidence>
<dbReference type="InterPro" id="IPR018301">
    <property type="entry name" value="ArAA_hydroxylase_Fe/CU_BS"/>
</dbReference>
<dbReference type="InterPro" id="IPR001273">
    <property type="entry name" value="ArAA_hydroxylase"/>
</dbReference>
<keyword evidence="8 14" id="KW-0560">Oxidoreductase</keyword>
<evidence type="ECO:0000256" key="10">
    <source>
        <dbReference type="ARBA" id="ARBA00023033"/>
    </source>
</evidence>
<dbReference type="PANTHER" id="PTHR11473">
    <property type="entry name" value="AROMATIC AMINO ACID HYDROXYLASE"/>
    <property type="match status" value="1"/>
</dbReference>
<dbReference type="SUPFAM" id="SSF56534">
    <property type="entry name" value="Aromatic aminoacid monoxygenases, catalytic and oligomerization domains"/>
    <property type="match status" value="1"/>
</dbReference>
<dbReference type="PRINTS" id="PR00372">
    <property type="entry name" value="FYWHYDRXLASE"/>
</dbReference>
<organism evidence="14 15">
    <name type="scientific">Shewanella xiamenensis</name>
    <dbReference type="NCBI Taxonomy" id="332186"/>
    <lineage>
        <taxon>Bacteria</taxon>
        <taxon>Pseudomonadati</taxon>
        <taxon>Pseudomonadota</taxon>
        <taxon>Gammaproteobacteria</taxon>
        <taxon>Alteromonadales</taxon>
        <taxon>Shewanellaceae</taxon>
        <taxon>Shewanella</taxon>
    </lineage>
</organism>
<evidence type="ECO:0000256" key="8">
    <source>
        <dbReference type="ARBA" id="ARBA00023002"/>
    </source>
</evidence>
<comment type="caution">
    <text evidence="14">The sequence shown here is derived from an EMBL/GenBank/DDBJ whole genome shotgun (WGS) entry which is preliminary data.</text>
</comment>
<dbReference type="InterPro" id="IPR005960">
    <property type="entry name" value="Phe-4-hydroxylase_mono"/>
</dbReference>
<proteinExistence type="inferred from homology"/>
<evidence type="ECO:0000256" key="5">
    <source>
        <dbReference type="ARBA" id="ARBA00011995"/>
    </source>
</evidence>
<evidence type="ECO:0000313" key="15">
    <source>
        <dbReference type="Proteomes" id="UP001159075"/>
    </source>
</evidence>
<keyword evidence="7" id="KW-0479">Metal-binding</keyword>
<comment type="cofactor">
    <cofactor evidence="2">
        <name>Fe(2+)</name>
        <dbReference type="ChEBI" id="CHEBI:29033"/>
    </cofactor>
</comment>
<keyword evidence="9" id="KW-0408">Iron</keyword>
<dbReference type="Pfam" id="PF00351">
    <property type="entry name" value="Biopterin_H"/>
    <property type="match status" value="1"/>
</dbReference>
<evidence type="ECO:0000256" key="6">
    <source>
        <dbReference type="ARBA" id="ARBA00020276"/>
    </source>
</evidence>
<evidence type="ECO:0000256" key="1">
    <source>
        <dbReference type="ARBA" id="ARBA00001060"/>
    </source>
</evidence>
<evidence type="ECO:0000256" key="4">
    <source>
        <dbReference type="ARBA" id="ARBA00009712"/>
    </source>
</evidence>
<dbReference type="Proteomes" id="UP001159075">
    <property type="component" value="Unassembled WGS sequence"/>
</dbReference>
<evidence type="ECO:0000256" key="3">
    <source>
        <dbReference type="ARBA" id="ARBA00005088"/>
    </source>
</evidence>
<evidence type="ECO:0000313" key="14">
    <source>
        <dbReference type="EMBL" id="MDI5830368.1"/>
    </source>
</evidence>
<dbReference type="CDD" id="cd03348">
    <property type="entry name" value="pro_PheOH"/>
    <property type="match status" value="1"/>
</dbReference>
<reference evidence="14 15" key="1">
    <citation type="submission" date="2022-09" db="EMBL/GenBank/DDBJ databases">
        <title>The outer-membrane cytochrome OmcA is essential for infection of Shewanella oneidensis by a zebrafish-associated bacteriophage.</title>
        <authorList>
            <person name="Grenfell A.W."/>
            <person name="Intile P."/>
            <person name="Mcfarlane J."/>
            <person name="Leung D."/>
            <person name="Abdalla K."/>
            <person name="Wold M."/>
            <person name="Kees E."/>
            <person name="Gralnick J."/>
        </authorList>
    </citation>
    <scope>NUCLEOTIDE SEQUENCE [LARGE SCALE GENOMIC DNA]</scope>
    <source>
        <strain evidence="14 15">NF-5</strain>
    </source>
</reference>
<dbReference type="NCBIfam" id="NF008877">
    <property type="entry name" value="PRK11913.1-2"/>
    <property type="match status" value="1"/>
</dbReference>
<feature type="domain" description="Biopterin-dependent aromatic amino acid hydroxylase family profile" evidence="13">
    <location>
        <begin position="1"/>
        <end position="317"/>
    </location>
</feature>
<dbReference type="EC" id="1.14.16.1" evidence="5"/>
<dbReference type="NCBIfam" id="TIGR01267">
    <property type="entry name" value="Phe4hydrox_mono"/>
    <property type="match status" value="1"/>
</dbReference>
<dbReference type="GO" id="GO:0004505">
    <property type="term" value="F:phenylalanine 4-monooxygenase activity"/>
    <property type="evidence" value="ECO:0007669"/>
    <property type="project" value="UniProtKB-EC"/>
</dbReference>
<dbReference type="PROSITE" id="PS51410">
    <property type="entry name" value="BH4_AAA_HYDROXYL_2"/>
    <property type="match status" value="1"/>
</dbReference>
<dbReference type="PROSITE" id="PS00367">
    <property type="entry name" value="BH4_AAA_HYDROXYL_1"/>
    <property type="match status" value="1"/>
</dbReference>
<dbReference type="InterPro" id="IPR019774">
    <property type="entry name" value="Aromatic-AA_hydroxylase_C"/>
</dbReference>
<evidence type="ECO:0000256" key="2">
    <source>
        <dbReference type="ARBA" id="ARBA00001954"/>
    </source>
</evidence>
<protein>
    <recommendedName>
        <fullName evidence="6">Phenylalanine-4-hydroxylase</fullName>
        <ecNumber evidence="5">1.14.16.1</ecNumber>
    </recommendedName>
    <alternativeName>
        <fullName evidence="12">Phe-4-monooxygenase</fullName>
    </alternativeName>
</protein>
<dbReference type="InterPro" id="IPR036951">
    <property type="entry name" value="ArAA_hydroxylase_sf"/>
</dbReference>
<comment type="pathway">
    <text evidence="3">Amino-acid degradation; L-phenylalanine degradation; acetoacetate and fumarate from L-phenylalanine: step 1/6.</text>
</comment>
<gene>
    <name evidence="14" type="primary">phhA</name>
    <name evidence="14" type="ORF">ODY93_02210</name>
</gene>
<keyword evidence="11" id="KW-0585">Phenylalanine catabolism</keyword>
<evidence type="ECO:0000259" key="13">
    <source>
        <dbReference type="PROSITE" id="PS51410"/>
    </source>
</evidence>
<evidence type="ECO:0000256" key="9">
    <source>
        <dbReference type="ARBA" id="ARBA00023004"/>
    </source>
</evidence>
<dbReference type="RefSeq" id="WP_231570517.1">
    <property type="nucleotide sequence ID" value="NZ_JAOTLW010000002.1"/>
</dbReference>
<evidence type="ECO:0000256" key="11">
    <source>
        <dbReference type="ARBA" id="ARBA00023232"/>
    </source>
</evidence>
<accession>A0ABT6U7D0</accession>
<dbReference type="Gene3D" id="1.10.800.10">
    <property type="entry name" value="Aromatic amino acid hydroxylase"/>
    <property type="match status" value="1"/>
</dbReference>